<comment type="caution">
    <text evidence="1">The sequence shown here is derived from an EMBL/GenBank/DDBJ whole genome shotgun (WGS) entry which is preliminary data.</text>
</comment>
<reference evidence="2" key="1">
    <citation type="journal article" date="2019" name="Int. J. Syst. Evol. Microbiol.">
        <title>The Global Catalogue of Microorganisms (GCM) 10K type strain sequencing project: providing services to taxonomists for standard genome sequencing and annotation.</title>
        <authorList>
            <consortium name="The Broad Institute Genomics Platform"/>
            <consortium name="The Broad Institute Genome Sequencing Center for Infectious Disease"/>
            <person name="Wu L."/>
            <person name="Ma J."/>
        </authorList>
    </citation>
    <scope>NUCLEOTIDE SEQUENCE [LARGE SCALE GENOMIC DNA]</scope>
    <source>
        <strain evidence="2">CCUG 55608</strain>
    </source>
</reference>
<evidence type="ECO:0000313" key="1">
    <source>
        <dbReference type="EMBL" id="MFD1142882.1"/>
    </source>
</evidence>
<accession>A0ABW3QBF7</accession>
<keyword evidence="2" id="KW-1185">Reference proteome</keyword>
<protein>
    <submittedName>
        <fullName evidence="1">Uncharacterized protein</fullName>
    </submittedName>
</protein>
<dbReference type="RefSeq" id="WP_265990681.1">
    <property type="nucleotide sequence ID" value="NZ_CP110973.1"/>
</dbReference>
<organism evidence="1 2">
    <name type="scientific">Larkinella insperata</name>
    <dbReference type="NCBI Taxonomy" id="332158"/>
    <lineage>
        <taxon>Bacteria</taxon>
        <taxon>Pseudomonadati</taxon>
        <taxon>Bacteroidota</taxon>
        <taxon>Cytophagia</taxon>
        <taxon>Cytophagales</taxon>
        <taxon>Spirosomataceae</taxon>
        <taxon>Larkinella</taxon>
    </lineage>
</organism>
<dbReference type="Proteomes" id="UP001597116">
    <property type="component" value="Unassembled WGS sequence"/>
</dbReference>
<dbReference type="EMBL" id="JBHTLP010000011">
    <property type="protein sequence ID" value="MFD1142882.1"/>
    <property type="molecule type" value="Genomic_DNA"/>
</dbReference>
<gene>
    <name evidence="1" type="ORF">ACFQ4C_17280</name>
</gene>
<sequence>MNRFSVLYQFKGQYHHIGRDTQAEARTTLQILANDARRTPIGIFDSKTELFEWTPSYQQHMDQASISEQGSQGNEIISIAQALRRRDASWHPADRFRRPSFFA</sequence>
<proteinExistence type="predicted"/>
<evidence type="ECO:0000313" key="2">
    <source>
        <dbReference type="Proteomes" id="UP001597116"/>
    </source>
</evidence>
<name>A0ABW3QBF7_9BACT</name>